<accession>A0A226DC66</accession>
<comment type="caution">
    <text evidence="2">The sequence shown here is derived from an EMBL/GenBank/DDBJ whole genome shotgun (WGS) entry which is preliminary data.</text>
</comment>
<evidence type="ECO:0000256" key="1">
    <source>
        <dbReference type="SAM" id="MobiDB-lite"/>
    </source>
</evidence>
<organism evidence="2 3">
    <name type="scientific">Folsomia candida</name>
    <name type="common">Springtail</name>
    <dbReference type="NCBI Taxonomy" id="158441"/>
    <lineage>
        <taxon>Eukaryota</taxon>
        <taxon>Metazoa</taxon>
        <taxon>Ecdysozoa</taxon>
        <taxon>Arthropoda</taxon>
        <taxon>Hexapoda</taxon>
        <taxon>Collembola</taxon>
        <taxon>Entomobryomorpha</taxon>
        <taxon>Isotomoidea</taxon>
        <taxon>Isotomidae</taxon>
        <taxon>Proisotominae</taxon>
        <taxon>Folsomia</taxon>
    </lineage>
</organism>
<gene>
    <name evidence="2" type="ORF">Fcan01_22211</name>
</gene>
<dbReference type="Proteomes" id="UP000198287">
    <property type="component" value="Unassembled WGS sequence"/>
</dbReference>
<evidence type="ECO:0000313" key="3">
    <source>
        <dbReference type="Proteomes" id="UP000198287"/>
    </source>
</evidence>
<reference evidence="2 3" key="1">
    <citation type="submission" date="2015-12" db="EMBL/GenBank/DDBJ databases">
        <title>The genome of Folsomia candida.</title>
        <authorList>
            <person name="Faddeeva A."/>
            <person name="Derks M.F."/>
            <person name="Anvar Y."/>
            <person name="Smit S."/>
            <person name="Van Straalen N."/>
            <person name="Roelofs D."/>
        </authorList>
    </citation>
    <scope>NUCLEOTIDE SEQUENCE [LARGE SCALE GENOMIC DNA]</scope>
    <source>
        <strain evidence="2 3">VU population</strain>
        <tissue evidence="2">Whole body</tissue>
    </source>
</reference>
<keyword evidence="3" id="KW-1185">Reference proteome</keyword>
<dbReference type="OrthoDB" id="6328661at2759"/>
<protein>
    <submittedName>
        <fullName evidence="2">Uncharacterized protein</fullName>
    </submittedName>
</protein>
<sequence>MLDSENFPFEESDRETSTSPGSSFSASSPLAGGILGEEELRTIPSYRIRRRRPNCVKITKIEITGQTMLCFPQDRSWFQGDISTDDDSSYSLFGNIIDPPPHRMDLQDKNNNKGEDVLDDFDDAGSSLLYRVALTDHFTGLSHRLPHLGVHLDMKTSTTIFNTGGADVQVDFTVEEICRGQKADIMLQRHSGSSSLVGKGCLVLSGPISLSFPDMTPNHTPSSSPASPNWSL</sequence>
<feature type="compositionally biased region" description="Low complexity" evidence="1">
    <location>
        <begin position="17"/>
        <end position="31"/>
    </location>
</feature>
<dbReference type="EMBL" id="LNIX01000023">
    <property type="protein sequence ID" value="OXA43102.1"/>
    <property type="molecule type" value="Genomic_DNA"/>
</dbReference>
<proteinExistence type="predicted"/>
<dbReference type="AlphaFoldDB" id="A0A226DC66"/>
<feature type="region of interest" description="Disordered" evidence="1">
    <location>
        <begin position="1"/>
        <end position="31"/>
    </location>
</feature>
<dbReference type="OMA" id="KMCETEV"/>
<evidence type="ECO:0000313" key="2">
    <source>
        <dbReference type="EMBL" id="OXA43102.1"/>
    </source>
</evidence>
<name>A0A226DC66_FOLCA</name>